<reference evidence="1" key="1">
    <citation type="submission" date="2024-09" db="EMBL/GenBank/DDBJ databases">
        <title>Black Yeasts Isolated from many extreme environments.</title>
        <authorList>
            <person name="Coleine C."/>
            <person name="Stajich J.E."/>
            <person name="Selbmann L."/>
        </authorList>
    </citation>
    <scope>NUCLEOTIDE SEQUENCE</scope>
    <source>
        <strain evidence="1">CCFEE 5737</strain>
    </source>
</reference>
<gene>
    <name evidence="1" type="ORF">LTS18_000294</name>
</gene>
<dbReference type="Proteomes" id="UP001186974">
    <property type="component" value="Unassembled WGS sequence"/>
</dbReference>
<keyword evidence="2" id="KW-1185">Reference proteome</keyword>
<evidence type="ECO:0000313" key="2">
    <source>
        <dbReference type="Proteomes" id="UP001186974"/>
    </source>
</evidence>
<proteinExistence type="predicted"/>
<sequence>RLEHAIVEGFWTVIGTPFPNVRENWDHWRNKSKEQAEDLVSEDTVREGEVVVRDHTLEAARKSARGETA</sequence>
<evidence type="ECO:0000313" key="1">
    <source>
        <dbReference type="EMBL" id="KAK3069548.1"/>
    </source>
</evidence>
<feature type="non-terminal residue" evidence="1">
    <location>
        <position position="1"/>
    </location>
</feature>
<protein>
    <submittedName>
        <fullName evidence="1">Uncharacterized protein</fullName>
    </submittedName>
</protein>
<name>A0ACC3DGE4_9PEZI</name>
<accession>A0ACC3DGE4</accession>
<comment type="caution">
    <text evidence="1">The sequence shown here is derived from an EMBL/GenBank/DDBJ whole genome shotgun (WGS) entry which is preliminary data.</text>
</comment>
<dbReference type="EMBL" id="JAWDJW010005092">
    <property type="protein sequence ID" value="KAK3069548.1"/>
    <property type="molecule type" value="Genomic_DNA"/>
</dbReference>
<organism evidence="1 2">
    <name type="scientific">Coniosporium uncinatum</name>
    <dbReference type="NCBI Taxonomy" id="93489"/>
    <lineage>
        <taxon>Eukaryota</taxon>
        <taxon>Fungi</taxon>
        <taxon>Dikarya</taxon>
        <taxon>Ascomycota</taxon>
        <taxon>Pezizomycotina</taxon>
        <taxon>Dothideomycetes</taxon>
        <taxon>Dothideomycetes incertae sedis</taxon>
        <taxon>Coniosporium</taxon>
    </lineage>
</organism>
<feature type="non-terminal residue" evidence="1">
    <location>
        <position position="69"/>
    </location>
</feature>